<dbReference type="SUPFAM" id="SSF55811">
    <property type="entry name" value="Nudix"/>
    <property type="match status" value="1"/>
</dbReference>
<dbReference type="Proteomes" id="UP000194798">
    <property type="component" value="Unassembled WGS sequence"/>
</dbReference>
<evidence type="ECO:0000256" key="6">
    <source>
        <dbReference type="ARBA" id="ARBA00023211"/>
    </source>
</evidence>
<proteinExistence type="predicted"/>
<evidence type="ECO:0000256" key="5">
    <source>
        <dbReference type="ARBA" id="ARBA00022842"/>
    </source>
</evidence>
<protein>
    <submittedName>
        <fullName evidence="8">CoA pyrophosphatase</fullName>
    </submittedName>
</protein>
<dbReference type="PANTHER" id="PTHR12992">
    <property type="entry name" value="NUDIX HYDROLASE"/>
    <property type="match status" value="1"/>
</dbReference>
<reference evidence="8 9" key="1">
    <citation type="submission" date="2016-12" db="EMBL/GenBank/DDBJ databases">
        <title>Thioflexothrix psekupsii D3 genome sequencing and assembly.</title>
        <authorList>
            <person name="Fomenkov A."/>
            <person name="Vincze T."/>
            <person name="Grabovich M."/>
            <person name="Anton B.P."/>
            <person name="Dubinina G."/>
            <person name="Orlova M."/>
            <person name="Belousova E."/>
            <person name="Roberts R.J."/>
        </authorList>
    </citation>
    <scope>NUCLEOTIDE SEQUENCE [LARGE SCALE GENOMIC DNA]</scope>
    <source>
        <strain evidence="8">D3</strain>
    </source>
</reference>
<evidence type="ECO:0000256" key="3">
    <source>
        <dbReference type="ARBA" id="ARBA00022723"/>
    </source>
</evidence>
<evidence type="ECO:0000313" key="8">
    <source>
        <dbReference type="EMBL" id="OUD15015.1"/>
    </source>
</evidence>
<dbReference type="CDD" id="cd03426">
    <property type="entry name" value="NUDIX_CoAse_Nudt7"/>
    <property type="match status" value="1"/>
</dbReference>
<keyword evidence="6" id="KW-0464">Manganese</keyword>
<evidence type="ECO:0000256" key="2">
    <source>
        <dbReference type="ARBA" id="ARBA00001946"/>
    </source>
</evidence>
<keyword evidence="4" id="KW-0378">Hydrolase</keyword>
<dbReference type="NCBIfam" id="NF007980">
    <property type="entry name" value="PRK10707.1"/>
    <property type="match status" value="1"/>
</dbReference>
<dbReference type="GO" id="GO:0046872">
    <property type="term" value="F:metal ion binding"/>
    <property type="evidence" value="ECO:0007669"/>
    <property type="project" value="UniProtKB-KW"/>
</dbReference>
<comment type="cofactor">
    <cofactor evidence="2">
        <name>Mg(2+)</name>
        <dbReference type="ChEBI" id="CHEBI:18420"/>
    </cofactor>
</comment>
<keyword evidence="5" id="KW-0460">Magnesium</keyword>
<dbReference type="Pfam" id="PF00293">
    <property type="entry name" value="NUDIX"/>
    <property type="match status" value="1"/>
</dbReference>
<accession>A0A251X9X3</accession>
<comment type="cofactor">
    <cofactor evidence="1">
        <name>Mn(2+)</name>
        <dbReference type="ChEBI" id="CHEBI:29035"/>
    </cofactor>
</comment>
<dbReference type="GO" id="GO:0010945">
    <property type="term" value="F:coenzyme A diphosphatase activity"/>
    <property type="evidence" value="ECO:0007669"/>
    <property type="project" value="InterPro"/>
</dbReference>
<name>A0A251X9X3_9GAMM</name>
<comment type="caution">
    <text evidence="8">The sequence shown here is derived from an EMBL/GenBank/DDBJ whole genome shotgun (WGS) entry which is preliminary data.</text>
</comment>
<keyword evidence="9" id="KW-1185">Reference proteome</keyword>
<dbReference type="InterPro" id="IPR015797">
    <property type="entry name" value="NUDIX_hydrolase-like_dom_sf"/>
</dbReference>
<dbReference type="OrthoDB" id="9802805at2"/>
<dbReference type="EMBL" id="MSLT01000007">
    <property type="protein sequence ID" value="OUD15015.1"/>
    <property type="molecule type" value="Genomic_DNA"/>
</dbReference>
<dbReference type="PROSITE" id="PS51462">
    <property type="entry name" value="NUDIX"/>
    <property type="match status" value="1"/>
</dbReference>
<dbReference type="InterPro" id="IPR045121">
    <property type="entry name" value="CoAse"/>
</dbReference>
<evidence type="ECO:0000259" key="7">
    <source>
        <dbReference type="PROSITE" id="PS51462"/>
    </source>
</evidence>
<sequence>MLTRSFIRQLLPQTQPAPPVSFISPLSGQHLQRAAVLLPLVDRGDGFYLILTQRAAHLHHHPGQICLPGGRYDQHDHCLIETALRETEEEIGLSREFIEIAGYLNDYETITGFLITPVIGFVKTGFELRLDQFEVADLFEVPLHFVLNLHHYAQKQVELNQTIHHYYVLDYHGRMIWGATASILHDFAERLHWR</sequence>
<dbReference type="PANTHER" id="PTHR12992:SF11">
    <property type="entry name" value="MITOCHONDRIAL COENZYME A DIPHOSPHATASE NUDT8"/>
    <property type="match status" value="1"/>
</dbReference>
<organism evidence="8 9">
    <name type="scientific">Thioflexithrix psekupsensis</name>
    <dbReference type="NCBI Taxonomy" id="1570016"/>
    <lineage>
        <taxon>Bacteria</taxon>
        <taxon>Pseudomonadati</taxon>
        <taxon>Pseudomonadota</taxon>
        <taxon>Gammaproteobacteria</taxon>
        <taxon>Thiotrichales</taxon>
        <taxon>Thioflexithrix</taxon>
    </lineage>
</organism>
<keyword evidence="3" id="KW-0479">Metal-binding</keyword>
<evidence type="ECO:0000256" key="1">
    <source>
        <dbReference type="ARBA" id="ARBA00001936"/>
    </source>
</evidence>
<evidence type="ECO:0000256" key="4">
    <source>
        <dbReference type="ARBA" id="ARBA00022801"/>
    </source>
</evidence>
<dbReference type="InterPro" id="IPR000086">
    <property type="entry name" value="NUDIX_hydrolase_dom"/>
</dbReference>
<evidence type="ECO:0000313" key="9">
    <source>
        <dbReference type="Proteomes" id="UP000194798"/>
    </source>
</evidence>
<dbReference type="Gene3D" id="3.90.79.10">
    <property type="entry name" value="Nucleoside Triphosphate Pyrophosphohydrolase"/>
    <property type="match status" value="1"/>
</dbReference>
<dbReference type="AlphaFoldDB" id="A0A251X9X3"/>
<gene>
    <name evidence="8" type="ORF">TPSD3_04770</name>
</gene>
<dbReference type="RefSeq" id="WP_086487452.1">
    <property type="nucleotide sequence ID" value="NZ_MSLT01000007.1"/>
</dbReference>
<feature type="domain" description="Nudix hydrolase" evidence="7">
    <location>
        <begin position="31"/>
        <end position="163"/>
    </location>
</feature>